<dbReference type="SUPFAM" id="SSF52540">
    <property type="entry name" value="P-loop containing nucleoside triphosphate hydrolases"/>
    <property type="match status" value="1"/>
</dbReference>
<dbReference type="FunFam" id="1.10.8.430:FF:000003">
    <property type="entry name" value="Probable disease resistance protein At5g66910"/>
    <property type="match status" value="1"/>
</dbReference>
<dbReference type="Gene3D" id="1.10.8.430">
    <property type="entry name" value="Helical domain of apoptotic protease-activating factors"/>
    <property type="match status" value="1"/>
</dbReference>
<name>A0A540LER9_MALBA</name>
<comment type="caution">
    <text evidence="5">The sequence shown here is derived from an EMBL/GenBank/DDBJ whole genome shotgun (WGS) entry which is preliminary data.</text>
</comment>
<keyword evidence="1" id="KW-0677">Repeat</keyword>
<keyword evidence="2" id="KW-0611">Plant defense</keyword>
<evidence type="ECO:0000259" key="3">
    <source>
        <dbReference type="Pfam" id="PF00931"/>
    </source>
</evidence>
<dbReference type="GO" id="GO:0043531">
    <property type="term" value="F:ADP binding"/>
    <property type="evidence" value="ECO:0007669"/>
    <property type="project" value="InterPro"/>
</dbReference>
<dbReference type="Pfam" id="PF00931">
    <property type="entry name" value="NB-ARC"/>
    <property type="match status" value="1"/>
</dbReference>
<dbReference type="PANTHER" id="PTHR23155:SF1205">
    <property type="entry name" value="DISEASE RESISTANCE PROTEIN RPM1"/>
    <property type="match status" value="1"/>
</dbReference>
<dbReference type="STRING" id="106549.A0A540LER9"/>
<dbReference type="InterPro" id="IPR036388">
    <property type="entry name" value="WH-like_DNA-bd_sf"/>
</dbReference>
<dbReference type="Pfam" id="PF23559">
    <property type="entry name" value="WHD_DRP"/>
    <property type="match status" value="1"/>
</dbReference>
<dbReference type="GO" id="GO:0098542">
    <property type="term" value="P:defense response to other organism"/>
    <property type="evidence" value="ECO:0007669"/>
    <property type="project" value="TreeGrafter"/>
</dbReference>
<dbReference type="Gene3D" id="1.10.10.10">
    <property type="entry name" value="Winged helix-like DNA-binding domain superfamily/Winged helix DNA-binding domain"/>
    <property type="match status" value="1"/>
</dbReference>
<dbReference type="EMBL" id="VIEB01000614">
    <property type="protein sequence ID" value="TQD84968.1"/>
    <property type="molecule type" value="Genomic_DNA"/>
</dbReference>
<dbReference type="InterPro" id="IPR002182">
    <property type="entry name" value="NB-ARC"/>
</dbReference>
<dbReference type="FunFam" id="1.10.10.10:FF:000322">
    <property type="entry name" value="Probable disease resistance protein At1g63360"/>
    <property type="match status" value="1"/>
</dbReference>
<dbReference type="InterPro" id="IPR044974">
    <property type="entry name" value="Disease_R_plants"/>
</dbReference>
<evidence type="ECO:0000256" key="1">
    <source>
        <dbReference type="ARBA" id="ARBA00022737"/>
    </source>
</evidence>
<protein>
    <submittedName>
        <fullName evidence="5">Uncharacterized protein</fullName>
    </submittedName>
</protein>
<dbReference type="PANTHER" id="PTHR23155">
    <property type="entry name" value="DISEASE RESISTANCE PROTEIN RP"/>
    <property type="match status" value="1"/>
</dbReference>
<evidence type="ECO:0000313" key="5">
    <source>
        <dbReference type="EMBL" id="TQD84968.1"/>
    </source>
</evidence>
<sequence length="460" mass="53574">MEDLGLKCRDVRTREAGIQKITKKIKAILERNERYGVSTIEGPSSDSVPRWVKNKAETSLYIMEDELIRIEDKKKTLMGLLMNGEENKMVVSVVGMGGSSQYLQQRKHLFKQMIKKLHEGRKEEVPEHLNSMSYEELLEMLSTYLKSKRYLVVLDDVWDIKLWQEIRIPLLHRHHGSRIMLTTQKKDIAFYSFEVESRPFEIEPLENNEAWELFSKKAFSSYDNKSCPPELESLAWKLVEKCEGLPLAAVTLGGLMSSKRSSSEWRSVYNSLNWHLTNNPMLEPMSSILLLSFNNLPNRLKPCFLYCALFPEDYLIKRKRLIRLWIAEGFVEPIDGVTPEEVAEGYRPSLHMSKSPEPIFSHLSFNFGYSYFTSDILIPNLILSRVPTHPTKHPHLRYTHFVYVLMFHRPTFCAIQHRWPYCRPIKFSLELQWPTTVTQHAGCTLTLHPSSLYSMVEISI</sequence>
<dbReference type="InterPro" id="IPR042197">
    <property type="entry name" value="Apaf_helical"/>
</dbReference>
<dbReference type="AlphaFoldDB" id="A0A540LER9"/>
<dbReference type="Gene3D" id="3.40.50.300">
    <property type="entry name" value="P-loop containing nucleotide triphosphate hydrolases"/>
    <property type="match status" value="1"/>
</dbReference>
<organism evidence="5 6">
    <name type="scientific">Malus baccata</name>
    <name type="common">Siberian crab apple</name>
    <name type="synonym">Pyrus baccata</name>
    <dbReference type="NCBI Taxonomy" id="106549"/>
    <lineage>
        <taxon>Eukaryota</taxon>
        <taxon>Viridiplantae</taxon>
        <taxon>Streptophyta</taxon>
        <taxon>Embryophyta</taxon>
        <taxon>Tracheophyta</taxon>
        <taxon>Spermatophyta</taxon>
        <taxon>Magnoliopsida</taxon>
        <taxon>eudicotyledons</taxon>
        <taxon>Gunneridae</taxon>
        <taxon>Pentapetalae</taxon>
        <taxon>rosids</taxon>
        <taxon>fabids</taxon>
        <taxon>Rosales</taxon>
        <taxon>Rosaceae</taxon>
        <taxon>Amygdaloideae</taxon>
        <taxon>Maleae</taxon>
        <taxon>Malus</taxon>
    </lineage>
</organism>
<evidence type="ECO:0000256" key="2">
    <source>
        <dbReference type="ARBA" id="ARBA00022821"/>
    </source>
</evidence>
<dbReference type="Proteomes" id="UP000315295">
    <property type="component" value="Unassembled WGS sequence"/>
</dbReference>
<proteinExistence type="predicted"/>
<reference evidence="5 6" key="1">
    <citation type="journal article" date="2019" name="G3 (Bethesda)">
        <title>Sequencing of a Wild Apple (Malus baccata) Genome Unravels the Differences Between Cultivated and Wild Apple Species Regarding Disease Resistance and Cold Tolerance.</title>
        <authorList>
            <person name="Chen X."/>
        </authorList>
    </citation>
    <scope>NUCLEOTIDE SEQUENCE [LARGE SCALE GENOMIC DNA]</scope>
    <source>
        <strain evidence="6">cv. Shandingzi</strain>
        <tissue evidence="5">Leaves</tissue>
    </source>
</reference>
<keyword evidence="6" id="KW-1185">Reference proteome</keyword>
<dbReference type="InterPro" id="IPR058922">
    <property type="entry name" value="WHD_DRP"/>
</dbReference>
<feature type="domain" description="Disease resistance protein winged helix" evidence="4">
    <location>
        <begin position="309"/>
        <end position="350"/>
    </location>
</feature>
<gene>
    <name evidence="5" type="ORF">C1H46_029484</name>
</gene>
<dbReference type="InterPro" id="IPR027417">
    <property type="entry name" value="P-loop_NTPase"/>
</dbReference>
<evidence type="ECO:0000259" key="4">
    <source>
        <dbReference type="Pfam" id="PF23559"/>
    </source>
</evidence>
<evidence type="ECO:0000313" key="6">
    <source>
        <dbReference type="Proteomes" id="UP000315295"/>
    </source>
</evidence>
<feature type="domain" description="NB-ARC" evidence="3">
    <location>
        <begin position="105"/>
        <end position="221"/>
    </location>
</feature>
<accession>A0A540LER9</accession>